<keyword evidence="3" id="KW-1185">Reference proteome</keyword>
<dbReference type="EMBL" id="JACHOC010000009">
    <property type="protein sequence ID" value="MBB4624154.1"/>
    <property type="molecule type" value="Genomic_DNA"/>
</dbReference>
<comment type="caution">
    <text evidence="2">The sequence shown here is derived from an EMBL/GenBank/DDBJ whole genome shotgun (WGS) entry which is preliminary data.</text>
</comment>
<name>A0ABR6KRX1_9BACT</name>
<reference evidence="2 3" key="1">
    <citation type="submission" date="2020-08" db="EMBL/GenBank/DDBJ databases">
        <title>Genomic Encyclopedia of Type Strains, Phase IV (KMG-IV): sequencing the most valuable type-strain genomes for metagenomic binning, comparative biology and taxonomic classification.</title>
        <authorList>
            <person name="Goeker M."/>
        </authorList>
    </citation>
    <scope>NUCLEOTIDE SEQUENCE [LARGE SCALE GENOMIC DNA]</scope>
    <source>
        <strain evidence="2 3">DSM 102983</strain>
    </source>
</reference>
<feature type="chain" id="PRO_5046028798" description="Porin family protein" evidence="1">
    <location>
        <begin position="21"/>
        <end position="177"/>
    </location>
</feature>
<proteinExistence type="predicted"/>
<dbReference type="RefSeq" id="WP_122356057.1">
    <property type="nucleotide sequence ID" value="NZ_BMPB01000014.1"/>
</dbReference>
<protein>
    <recommendedName>
        <fullName evidence="4">Porin family protein</fullName>
    </recommendedName>
</protein>
<evidence type="ECO:0000313" key="2">
    <source>
        <dbReference type="EMBL" id="MBB4624154.1"/>
    </source>
</evidence>
<evidence type="ECO:0000313" key="3">
    <source>
        <dbReference type="Proteomes" id="UP000533637"/>
    </source>
</evidence>
<evidence type="ECO:0008006" key="4">
    <source>
        <dbReference type="Google" id="ProtNLM"/>
    </source>
</evidence>
<keyword evidence="1" id="KW-0732">Signal</keyword>
<sequence>MKKNFILLFICSFLSLGAQGQSYKYQGEVLGGYSAGIGTFSLDRVNLHTVHGVRFNQYLFAGVGLGVDYFYNFDAYLSDIDTKGELTMPIFFDIKGYLPVSPKVSIFASFDIGAGIGLTEGVSGSKGLMFTPAIGTSLKVSSKNAVTLSAGYNYQAWSESGLKVNTDAISLKLGFQF</sequence>
<organism evidence="2 3">
    <name type="scientific">Parabacteroides faecis</name>
    <dbReference type="NCBI Taxonomy" id="1217282"/>
    <lineage>
        <taxon>Bacteria</taxon>
        <taxon>Pseudomonadati</taxon>
        <taxon>Bacteroidota</taxon>
        <taxon>Bacteroidia</taxon>
        <taxon>Bacteroidales</taxon>
        <taxon>Tannerellaceae</taxon>
        <taxon>Parabacteroides</taxon>
    </lineage>
</organism>
<feature type="signal peptide" evidence="1">
    <location>
        <begin position="1"/>
        <end position="20"/>
    </location>
</feature>
<accession>A0ABR6KRX1</accession>
<dbReference type="Proteomes" id="UP000533637">
    <property type="component" value="Unassembled WGS sequence"/>
</dbReference>
<evidence type="ECO:0000256" key="1">
    <source>
        <dbReference type="SAM" id="SignalP"/>
    </source>
</evidence>
<gene>
    <name evidence="2" type="ORF">GGQ57_004082</name>
</gene>